<dbReference type="CDD" id="cd11304">
    <property type="entry name" value="Cadherin_repeat"/>
    <property type="match status" value="6"/>
</dbReference>
<dbReference type="SMART" id="SM00112">
    <property type="entry name" value="CA"/>
    <property type="match status" value="6"/>
</dbReference>
<dbReference type="PROSITE" id="PS50268">
    <property type="entry name" value="CADHERIN_2"/>
    <property type="match status" value="6"/>
</dbReference>
<keyword evidence="6 12" id="KW-0106">Calcium</keyword>
<evidence type="ECO:0000256" key="5">
    <source>
        <dbReference type="ARBA" id="ARBA00022737"/>
    </source>
</evidence>
<feature type="domain" description="Cadherin" evidence="14">
    <location>
        <begin position="148"/>
        <end position="256"/>
    </location>
</feature>
<keyword evidence="16" id="KW-1185">Reference proteome</keyword>
<evidence type="ECO:0000256" key="11">
    <source>
        <dbReference type="ARBA" id="ARBA00074462"/>
    </source>
</evidence>
<evidence type="ECO:0000256" key="4">
    <source>
        <dbReference type="ARBA" id="ARBA00022729"/>
    </source>
</evidence>
<dbReference type="SUPFAM" id="SSF49313">
    <property type="entry name" value="Cadherin-like"/>
    <property type="match status" value="6"/>
</dbReference>
<dbReference type="FunFam" id="2.60.40.60:FF:000006">
    <property type="entry name" value="Protocadherin alpha 2"/>
    <property type="match status" value="1"/>
</dbReference>
<dbReference type="InterPro" id="IPR015919">
    <property type="entry name" value="Cadherin-like_sf"/>
</dbReference>
<keyword evidence="8 13" id="KW-1133">Transmembrane helix</keyword>
<organism evidence="15 16">
    <name type="scientific">Neolamprologus brichardi</name>
    <name type="common">Fairy cichlid</name>
    <name type="synonym">Lamprologus brichardi</name>
    <dbReference type="NCBI Taxonomy" id="32507"/>
    <lineage>
        <taxon>Eukaryota</taxon>
        <taxon>Metazoa</taxon>
        <taxon>Chordata</taxon>
        <taxon>Craniata</taxon>
        <taxon>Vertebrata</taxon>
        <taxon>Euteleostomi</taxon>
        <taxon>Actinopterygii</taxon>
        <taxon>Neopterygii</taxon>
        <taxon>Teleostei</taxon>
        <taxon>Neoteleostei</taxon>
        <taxon>Acanthomorphata</taxon>
        <taxon>Ovalentaria</taxon>
        <taxon>Cichlomorphae</taxon>
        <taxon>Cichliformes</taxon>
        <taxon>Cichlidae</taxon>
        <taxon>African cichlids</taxon>
        <taxon>Pseudocrenilabrinae</taxon>
        <taxon>Lamprologini</taxon>
        <taxon>Neolamprologus</taxon>
    </lineage>
</organism>
<keyword evidence="9 13" id="KW-0472">Membrane</keyword>
<feature type="domain" description="Cadherin" evidence="14">
    <location>
        <begin position="365"/>
        <end position="469"/>
    </location>
</feature>
<keyword evidence="7" id="KW-0130">Cell adhesion</keyword>
<dbReference type="GO" id="GO:0007156">
    <property type="term" value="P:homophilic cell adhesion via plasma membrane adhesion molecules"/>
    <property type="evidence" value="ECO:0007669"/>
    <property type="project" value="InterPro"/>
</dbReference>
<keyword evidence="3 13" id="KW-0812">Transmembrane</keyword>
<dbReference type="InterPro" id="IPR013164">
    <property type="entry name" value="Cadherin_N"/>
</dbReference>
<dbReference type="PRINTS" id="PR00205">
    <property type="entry name" value="CADHERIN"/>
</dbReference>
<dbReference type="InterPro" id="IPR050174">
    <property type="entry name" value="Protocadherin/Cadherin-CA"/>
</dbReference>
<evidence type="ECO:0000256" key="3">
    <source>
        <dbReference type="ARBA" id="ARBA00022692"/>
    </source>
</evidence>
<dbReference type="FunFam" id="2.60.40.60:FF:000004">
    <property type="entry name" value="Protocadherin 1 gamma 2"/>
    <property type="match status" value="1"/>
</dbReference>
<feature type="transmembrane region" description="Helical" evidence="13">
    <location>
        <begin position="704"/>
        <end position="729"/>
    </location>
</feature>
<dbReference type="PANTHER" id="PTHR24028:SF304">
    <property type="entry name" value="PROTOCADHERIN-10"/>
    <property type="match status" value="1"/>
</dbReference>
<dbReference type="Gene3D" id="2.60.40.60">
    <property type="entry name" value="Cadherins"/>
    <property type="match status" value="6"/>
</dbReference>
<dbReference type="GO" id="GO:0005509">
    <property type="term" value="F:calcium ion binding"/>
    <property type="evidence" value="ECO:0007669"/>
    <property type="project" value="UniProtKB-UniRule"/>
</dbReference>
<dbReference type="GO" id="GO:0009653">
    <property type="term" value="P:anatomical structure morphogenesis"/>
    <property type="evidence" value="ECO:0007669"/>
    <property type="project" value="UniProtKB-ARBA"/>
</dbReference>
<sequence>MSFLLYWNSGANNKHRHSNLRQASSPCASLSLFSSLFSRAFSGQIRYSIPEELEHGAFVGNIAEDLGLDLDKLSARRFRIVSGTKKQYVEVNLENGVLFVNERIDREELCEQSLSCSFHLQVVIENPLELYRVEMDILDVNDNSPNFPWTEFNLDISESSAPGSRFPLESAQDLDVGSNSLRTYLLSVNEHFFLDIQTRSDGSKFAELVLQNPLDREQQSAHQMVLTAVDGGAPERSGTVQIDITVLDANDNAPVFDQSFYRVRLAENAPKGTVVIKLNASDLDEGSNADITYSFSGHAPIKVRQLFSVDSETGEIKVKGVIDYEKTRMHEIYVQAKDKGPSAVAVHCKVLVSVLDKNDNLPEVILTSVSTPVQEDAPPGTVIAVISVMDKDSGENGNVDCEIPHHVPFQLHSSFKNYYTLVTCDFLDREAVAEYNITLTARDMGSPPLFTRKTILVQVSDVNDNTPNFKQPSYTVYLTENNAPGASICAVTALDPDSGQNAYLSYSVLEGDIHGMPVSTYVSVNSDNGNIYALRSFDHEQLKNFQITVQAQDAGFPPLSSNVTVNIFILDQNDNAPVIVSHVPQNGTAPSETVPRSVDAGYLVTKISAEDADAGQNSRLFYEMLQATDPSLFSIALYTGEIRTIRQLVEKDPTRHRLVILVKDNGQPPLSATVSIILSVVDSLPDSPPDLGDLSLSPHHSTNFTLYLIVSLGAVSFTFLVAIIVLVAVRGLKEVFKKSNLNVRMSTGASEVNSNGALPQVYCYKMCLTPESSKSDFMFLKPCSPVMSVQQNNAKSTDYLTSGWSALDHNELSNKRAATPNEVMYCKMPLQERAAPNYSWTNKSTQPHPETPDYQHNVYIPGTTTGYSTLKLAPRGELDVYNTFSTFGKKKKFISNYEHSFDKDGSHISNSIFK</sequence>
<keyword evidence="4" id="KW-0732">Signal</keyword>
<evidence type="ECO:0000256" key="10">
    <source>
        <dbReference type="ARBA" id="ARBA00023180"/>
    </source>
</evidence>
<feature type="domain" description="Cadherin" evidence="14">
    <location>
        <begin position="41"/>
        <end position="147"/>
    </location>
</feature>
<dbReference type="PROSITE" id="PS00232">
    <property type="entry name" value="CADHERIN_1"/>
    <property type="match status" value="3"/>
</dbReference>
<evidence type="ECO:0000313" key="16">
    <source>
        <dbReference type="Proteomes" id="UP000261580"/>
    </source>
</evidence>
<evidence type="ECO:0000259" key="14">
    <source>
        <dbReference type="PROSITE" id="PS50268"/>
    </source>
</evidence>
<evidence type="ECO:0000256" key="7">
    <source>
        <dbReference type="ARBA" id="ARBA00022889"/>
    </source>
</evidence>
<dbReference type="InterPro" id="IPR020894">
    <property type="entry name" value="Cadherin_CS"/>
</dbReference>
<keyword evidence="2" id="KW-1003">Cell membrane</keyword>
<dbReference type="InterPro" id="IPR002126">
    <property type="entry name" value="Cadherin-like_dom"/>
</dbReference>
<dbReference type="Proteomes" id="UP000261580">
    <property type="component" value="Unassembled WGS sequence"/>
</dbReference>
<evidence type="ECO:0000256" key="9">
    <source>
        <dbReference type="ARBA" id="ARBA00023136"/>
    </source>
</evidence>
<dbReference type="GeneTree" id="ENSGT00940000163777"/>
<evidence type="ECO:0000256" key="6">
    <source>
        <dbReference type="ARBA" id="ARBA00022837"/>
    </source>
</evidence>
<dbReference type="FunFam" id="2.60.40.60:FF:000185">
    <property type="entry name" value="Protocadherin 2 alpha c"/>
    <property type="match status" value="1"/>
</dbReference>
<feature type="domain" description="Cadherin" evidence="14">
    <location>
        <begin position="593"/>
        <end position="691"/>
    </location>
</feature>
<dbReference type="FunFam" id="2.60.40.60:FF:000002">
    <property type="entry name" value="Protocadherin alpha 2"/>
    <property type="match status" value="1"/>
</dbReference>
<dbReference type="InterPro" id="IPR032455">
    <property type="entry name" value="Cadherin_C"/>
</dbReference>
<dbReference type="FunFam" id="2.60.40.60:FF:000018">
    <property type="entry name" value="Protocadherin gamma c3"/>
    <property type="match status" value="1"/>
</dbReference>
<dbReference type="FunFam" id="2.60.40.60:FF:000001">
    <property type="entry name" value="Protocadherin alpha 2"/>
    <property type="match status" value="1"/>
</dbReference>
<evidence type="ECO:0000313" key="15">
    <source>
        <dbReference type="Ensembl" id="ENSNBRP00000017832.1"/>
    </source>
</evidence>
<dbReference type="Ensembl" id="ENSNBRT00000018313.1">
    <property type="protein sequence ID" value="ENSNBRP00000017832.1"/>
    <property type="gene ID" value="ENSNBRG00000013313.1"/>
</dbReference>
<proteinExistence type="predicted"/>
<comment type="subcellular location">
    <subcellularLocation>
        <location evidence="1">Cell membrane</location>
        <topology evidence="1">Single-pass type I membrane protein</topology>
    </subcellularLocation>
</comment>
<evidence type="ECO:0000256" key="1">
    <source>
        <dbReference type="ARBA" id="ARBA00004251"/>
    </source>
</evidence>
<dbReference type="Pfam" id="PF08266">
    <property type="entry name" value="Cadherin_2"/>
    <property type="match status" value="1"/>
</dbReference>
<name>A0A3Q4HKZ2_NEOBR</name>
<evidence type="ECO:0000256" key="13">
    <source>
        <dbReference type="SAM" id="Phobius"/>
    </source>
</evidence>
<dbReference type="AlphaFoldDB" id="A0A3Q4HKZ2"/>
<feature type="domain" description="Cadherin" evidence="14">
    <location>
        <begin position="257"/>
        <end position="364"/>
    </location>
</feature>
<evidence type="ECO:0000256" key="2">
    <source>
        <dbReference type="ARBA" id="ARBA00022475"/>
    </source>
</evidence>
<dbReference type="GO" id="GO:0005886">
    <property type="term" value="C:plasma membrane"/>
    <property type="evidence" value="ECO:0007669"/>
    <property type="project" value="UniProtKB-SubCell"/>
</dbReference>
<reference evidence="15" key="1">
    <citation type="submission" date="2025-08" db="UniProtKB">
        <authorList>
            <consortium name="Ensembl"/>
        </authorList>
    </citation>
    <scope>IDENTIFICATION</scope>
</reference>
<dbReference type="Pfam" id="PF00028">
    <property type="entry name" value="Cadherin"/>
    <property type="match status" value="5"/>
</dbReference>
<dbReference type="Bgee" id="ENSNBRG00000013313">
    <property type="expression patterns" value="Expressed in camera-type eye and 1 other cell type or tissue"/>
</dbReference>
<keyword evidence="10" id="KW-0325">Glycoprotein</keyword>
<evidence type="ECO:0000256" key="12">
    <source>
        <dbReference type="PROSITE-ProRule" id="PRU00043"/>
    </source>
</evidence>
<evidence type="ECO:0000256" key="8">
    <source>
        <dbReference type="ARBA" id="ARBA00022989"/>
    </source>
</evidence>
<keyword evidence="5" id="KW-0677">Repeat</keyword>
<dbReference type="PANTHER" id="PTHR24028">
    <property type="entry name" value="CADHERIN-87A"/>
    <property type="match status" value="1"/>
</dbReference>
<feature type="domain" description="Cadherin" evidence="14">
    <location>
        <begin position="470"/>
        <end position="579"/>
    </location>
</feature>
<dbReference type="Pfam" id="PF16492">
    <property type="entry name" value="Cadherin_C_2"/>
    <property type="match status" value="1"/>
</dbReference>
<protein>
    <recommendedName>
        <fullName evidence="11">Protocadherin gamma-C3</fullName>
    </recommendedName>
</protein>
<reference evidence="15" key="2">
    <citation type="submission" date="2025-09" db="UniProtKB">
        <authorList>
            <consortium name="Ensembl"/>
        </authorList>
    </citation>
    <scope>IDENTIFICATION</scope>
</reference>
<accession>A0A3Q4HKZ2</accession>